<name>A0A853IC95_9GAMM</name>
<comment type="caution">
    <text evidence="1">The sequence shown here is derived from an EMBL/GenBank/DDBJ whole genome shotgun (WGS) entry which is preliminary data.</text>
</comment>
<protein>
    <submittedName>
        <fullName evidence="1">Uncharacterized protein</fullName>
    </submittedName>
</protein>
<gene>
    <name evidence="1" type="ORF">H0A36_25990</name>
</gene>
<dbReference type="Proteomes" id="UP000569732">
    <property type="component" value="Unassembled WGS sequence"/>
</dbReference>
<accession>A0A853IC95</accession>
<dbReference type="EMBL" id="JACCKB010000089">
    <property type="protein sequence ID" value="NYZ69472.1"/>
    <property type="molecule type" value="Genomic_DNA"/>
</dbReference>
<reference evidence="1 2" key="1">
    <citation type="submission" date="2020-07" db="EMBL/GenBank/DDBJ databases">
        <title>Endozoicomonas sp. nov., isolated from sediment.</title>
        <authorList>
            <person name="Gu T."/>
        </authorList>
    </citation>
    <scope>NUCLEOTIDE SEQUENCE [LARGE SCALE GENOMIC DNA]</scope>
    <source>
        <strain evidence="1 2">SM1973</strain>
    </source>
</reference>
<dbReference type="RefSeq" id="WP_180571459.1">
    <property type="nucleotide sequence ID" value="NZ_JACCKB010000089.1"/>
</dbReference>
<evidence type="ECO:0000313" key="1">
    <source>
        <dbReference type="EMBL" id="NYZ69472.1"/>
    </source>
</evidence>
<dbReference type="AlphaFoldDB" id="A0A853IC95"/>
<sequence>MNSKNTIELSSIKCTRIASMLRLLSELDNNSMINVNDFADTAFFLAQQLDEIANTLDATTILKH</sequence>
<keyword evidence="2" id="KW-1185">Reference proteome</keyword>
<organism evidence="1 2">
    <name type="scientific">Spartinivicinus marinus</name>
    <dbReference type="NCBI Taxonomy" id="2994442"/>
    <lineage>
        <taxon>Bacteria</taxon>
        <taxon>Pseudomonadati</taxon>
        <taxon>Pseudomonadota</taxon>
        <taxon>Gammaproteobacteria</taxon>
        <taxon>Oceanospirillales</taxon>
        <taxon>Zooshikellaceae</taxon>
        <taxon>Spartinivicinus</taxon>
    </lineage>
</organism>
<evidence type="ECO:0000313" key="2">
    <source>
        <dbReference type="Proteomes" id="UP000569732"/>
    </source>
</evidence>
<proteinExistence type="predicted"/>